<proteinExistence type="inferred from homology"/>
<dbReference type="GO" id="GO:0005739">
    <property type="term" value="C:mitochondrion"/>
    <property type="evidence" value="ECO:0007669"/>
    <property type="project" value="TreeGrafter"/>
</dbReference>
<evidence type="ECO:0000313" key="8">
    <source>
        <dbReference type="EMBL" id="KAJ3746708.1"/>
    </source>
</evidence>
<evidence type="ECO:0000256" key="6">
    <source>
        <dbReference type="PIRSR" id="PIRSR006806-1"/>
    </source>
</evidence>
<dbReference type="Pfam" id="PF01812">
    <property type="entry name" value="5-FTHF_cyc-lig"/>
    <property type="match status" value="1"/>
</dbReference>
<dbReference type="GO" id="GO:0009396">
    <property type="term" value="P:folic acid-containing compound biosynthetic process"/>
    <property type="evidence" value="ECO:0007669"/>
    <property type="project" value="TreeGrafter"/>
</dbReference>
<dbReference type="Proteomes" id="UP001142393">
    <property type="component" value="Unassembled WGS sequence"/>
</dbReference>
<protein>
    <recommendedName>
        <fullName evidence="5 7">5-formyltetrahydrofolate cyclo-ligase</fullName>
        <ecNumber evidence="5 7">6.3.3.2</ecNumber>
    </recommendedName>
</protein>
<name>A0A9W8TZV6_9AGAR</name>
<keyword evidence="7" id="KW-0479">Metal-binding</keyword>
<dbReference type="Gene3D" id="3.40.50.10420">
    <property type="entry name" value="NagB/RpiA/CoA transferase-like"/>
    <property type="match status" value="1"/>
</dbReference>
<dbReference type="AlphaFoldDB" id="A0A9W8TZV6"/>
<dbReference type="EMBL" id="JANVFU010000004">
    <property type="protein sequence ID" value="KAJ3746708.1"/>
    <property type="molecule type" value="Genomic_DNA"/>
</dbReference>
<accession>A0A9W8TZV6</accession>
<feature type="binding site" evidence="6">
    <location>
        <position position="53"/>
    </location>
    <ligand>
        <name>substrate</name>
    </ligand>
</feature>
<dbReference type="EC" id="6.3.3.2" evidence="5 7"/>
<feature type="binding site" evidence="6">
    <location>
        <position position="59"/>
    </location>
    <ligand>
        <name>substrate</name>
    </ligand>
</feature>
<evidence type="ECO:0000256" key="4">
    <source>
        <dbReference type="ARBA" id="ARBA00036539"/>
    </source>
</evidence>
<dbReference type="GO" id="GO:0005524">
    <property type="term" value="F:ATP binding"/>
    <property type="evidence" value="ECO:0007669"/>
    <property type="project" value="UniProtKB-KW"/>
</dbReference>
<comment type="similarity">
    <text evidence="1 7">Belongs to the 5-formyltetrahydrofolate cyclo-ligase family.</text>
</comment>
<sequence length="210" mass="23502">MLQALQNQKRVLRKSIHSVIHSLENIQEQSRAVTTKILLLPEFHSCTRVSCYLSMPSGELDTSEIVTTILASSDKSLFVPKISQNGAMELLKLDNQNDLDTLPSGKWGIREPSYESEAGSRLNAIDAGLDLILVPGVAFDRSMSRLGHGKGYYDRYIARYIASGRPRPLLGEHFKVGLGLRDQLLDTAIPVEEHDYKMDMIVTPDEVLHR</sequence>
<comment type="catalytic activity">
    <reaction evidence="4 7">
        <text>(6S)-5-formyl-5,6,7,8-tetrahydrofolate + ATP = (6R)-5,10-methenyltetrahydrofolate + ADP + phosphate</text>
        <dbReference type="Rhea" id="RHEA:10488"/>
        <dbReference type="ChEBI" id="CHEBI:30616"/>
        <dbReference type="ChEBI" id="CHEBI:43474"/>
        <dbReference type="ChEBI" id="CHEBI:57455"/>
        <dbReference type="ChEBI" id="CHEBI:57457"/>
        <dbReference type="ChEBI" id="CHEBI:456216"/>
        <dbReference type="EC" id="6.3.3.2"/>
    </reaction>
</comment>
<evidence type="ECO:0000256" key="5">
    <source>
        <dbReference type="ARBA" id="ARBA00038966"/>
    </source>
</evidence>
<dbReference type="PANTHER" id="PTHR23407:SF1">
    <property type="entry name" value="5-FORMYLTETRAHYDROFOLATE CYCLO-LIGASE"/>
    <property type="match status" value="1"/>
</dbReference>
<feature type="binding site" evidence="6">
    <location>
        <begin position="9"/>
        <end position="13"/>
    </location>
    <ligand>
        <name>ATP</name>
        <dbReference type="ChEBI" id="CHEBI:30616"/>
    </ligand>
</feature>
<dbReference type="InterPro" id="IPR024185">
    <property type="entry name" value="FTHF_cligase-like_sf"/>
</dbReference>
<evidence type="ECO:0000256" key="1">
    <source>
        <dbReference type="ARBA" id="ARBA00010638"/>
    </source>
</evidence>
<keyword evidence="3 6" id="KW-0067">ATP-binding</keyword>
<dbReference type="GO" id="GO:0046872">
    <property type="term" value="F:metal ion binding"/>
    <property type="evidence" value="ECO:0007669"/>
    <property type="project" value="UniProtKB-KW"/>
</dbReference>
<dbReference type="NCBIfam" id="TIGR02727">
    <property type="entry name" value="MTHFS_bact"/>
    <property type="match status" value="1"/>
</dbReference>
<keyword evidence="7" id="KW-0460">Magnesium</keyword>
<evidence type="ECO:0000256" key="2">
    <source>
        <dbReference type="ARBA" id="ARBA00022741"/>
    </source>
</evidence>
<dbReference type="InterPro" id="IPR037171">
    <property type="entry name" value="NagB/RpiA_transferase-like"/>
</dbReference>
<dbReference type="GO" id="GO:0030272">
    <property type="term" value="F:5-formyltetrahydrofolate cyclo-ligase activity"/>
    <property type="evidence" value="ECO:0007669"/>
    <property type="project" value="UniProtKB-EC"/>
</dbReference>
<feature type="binding site" evidence="6">
    <location>
        <begin position="145"/>
        <end position="153"/>
    </location>
    <ligand>
        <name>ATP</name>
        <dbReference type="ChEBI" id="CHEBI:30616"/>
    </ligand>
</feature>
<dbReference type="GO" id="GO:0035999">
    <property type="term" value="P:tetrahydrofolate interconversion"/>
    <property type="evidence" value="ECO:0007669"/>
    <property type="project" value="TreeGrafter"/>
</dbReference>
<dbReference type="PIRSF" id="PIRSF006806">
    <property type="entry name" value="FTHF_cligase"/>
    <property type="match status" value="1"/>
</dbReference>
<gene>
    <name evidence="8" type="ORF">DFH05DRAFT_1443828</name>
</gene>
<comment type="caution">
    <text evidence="8">The sequence shown here is derived from an EMBL/GenBank/DDBJ whole genome shotgun (WGS) entry which is preliminary data.</text>
</comment>
<keyword evidence="9" id="KW-1185">Reference proteome</keyword>
<comment type="cofactor">
    <cofactor evidence="7">
        <name>Mg(2+)</name>
        <dbReference type="ChEBI" id="CHEBI:18420"/>
    </cofactor>
</comment>
<dbReference type="InterPro" id="IPR002698">
    <property type="entry name" value="FTHF_cligase"/>
</dbReference>
<keyword evidence="2 6" id="KW-0547">Nucleotide-binding</keyword>
<organism evidence="8 9">
    <name type="scientific">Lentinula detonsa</name>
    <dbReference type="NCBI Taxonomy" id="2804962"/>
    <lineage>
        <taxon>Eukaryota</taxon>
        <taxon>Fungi</taxon>
        <taxon>Dikarya</taxon>
        <taxon>Basidiomycota</taxon>
        <taxon>Agaricomycotina</taxon>
        <taxon>Agaricomycetes</taxon>
        <taxon>Agaricomycetidae</taxon>
        <taxon>Agaricales</taxon>
        <taxon>Marasmiineae</taxon>
        <taxon>Omphalotaceae</taxon>
        <taxon>Lentinula</taxon>
    </lineage>
</organism>
<dbReference type="SUPFAM" id="SSF100950">
    <property type="entry name" value="NagB/RpiA/CoA transferase-like"/>
    <property type="match status" value="1"/>
</dbReference>
<dbReference type="PANTHER" id="PTHR23407">
    <property type="entry name" value="ATPASE INHIBITOR/5-FORMYLTETRAHYDROFOLATE CYCLO-LIGASE"/>
    <property type="match status" value="1"/>
</dbReference>
<reference evidence="8 9" key="1">
    <citation type="journal article" date="2023" name="Proc. Natl. Acad. Sci. U.S.A.">
        <title>A global phylogenomic analysis of the shiitake genus Lentinula.</title>
        <authorList>
            <person name="Sierra-Patev S."/>
            <person name="Min B."/>
            <person name="Naranjo-Ortiz M."/>
            <person name="Looney B."/>
            <person name="Konkel Z."/>
            <person name="Slot J.C."/>
            <person name="Sakamoto Y."/>
            <person name="Steenwyk J.L."/>
            <person name="Rokas A."/>
            <person name="Carro J."/>
            <person name="Camarero S."/>
            <person name="Ferreira P."/>
            <person name="Molpeceres G."/>
            <person name="Ruiz-Duenas F.J."/>
            <person name="Serrano A."/>
            <person name="Henrissat B."/>
            <person name="Drula E."/>
            <person name="Hughes K.W."/>
            <person name="Mata J.L."/>
            <person name="Ishikawa N.K."/>
            <person name="Vargas-Isla R."/>
            <person name="Ushijima S."/>
            <person name="Smith C.A."/>
            <person name="Donoghue J."/>
            <person name="Ahrendt S."/>
            <person name="Andreopoulos W."/>
            <person name="He G."/>
            <person name="LaButti K."/>
            <person name="Lipzen A."/>
            <person name="Ng V."/>
            <person name="Riley R."/>
            <person name="Sandor L."/>
            <person name="Barry K."/>
            <person name="Martinez A.T."/>
            <person name="Xiao Y."/>
            <person name="Gibbons J.G."/>
            <person name="Terashima K."/>
            <person name="Grigoriev I.V."/>
            <person name="Hibbett D."/>
        </authorList>
    </citation>
    <scope>NUCLEOTIDE SEQUENCE [LARGE SCALE GENOMIC DNA]</scope>
    <source>
        <strain evidence="8 9">TFB7810</strain>
    </source>
</reference>
<evidence type="ECO:0000256" key="3">
    <source>
        <dbReference type="ARBA" id="ARBA00022840"/>
    </source>
</evidence>
<evidence type="ECO:0000256" key="7">
    <source>
        <dbReference type="RuleBase" id="RU361279"/>
    </source>
</evidence>
<evidence type="ECO:0000313" key="9">
    <source>
        <dbReference type="Proteomes" id="UP001142393"/>
    </source>
</evidence>